<reference evidence="3" key="1">
    <citation type="journal article" date="2020" name="bioRxiv">
        <title>Hybrid origin of Populus tomentosa Carr. identified through genome sequencing and phylogenomic analysis.</title>
        <authorList>
            <person name="An X."/>
            <person name="Gao K."/>
            <person name="Chen Z."/>
            <person name="Li J."/>
            <person name="Yang X."/>
            <person name="Yang X."/>
            <person name="Zhou J."/>
            <person name="Guo T."/>
            <person name="Zhao T."/>
            <person name="Huang S."/>
            <person name="Miao D."/>
            <person name="Khan W.U."/>
            <person name="Rao P."/>
            <person name="Ye M."/>
            <person name="Lei B."/>
            <person name="Liao W."/>
            <person name="Wang J."/>
            <person name="Ji L."/>
            <person name="Li Y."/>
            <person name="Guo B."/>
            <person name="Mustafa N.S."/>
            <person name="Li S."/>
            <person name="Yun Q."/>
            <person name="Keller S.R."/>
            <person name="Mao J."/>
            <person name="Zhang R."/>
            <person name="Strauss S.H."/>
        </authorList>
    </citation>
    <scope>NUCLEOTIDE SEQUENCE</scope>
    <source>
        <strain evidence="3">GM15</strain>
        <tissue evidence="3">Leaf</tissue>
    </source>
</reference>
<keyword evidence="1" id="KW-0175">Coiled coil</keyword>
<protein>
    <submittedName>
        <fullName evidence="3">Uncharacterized protein</fullName>
    </submittedName>
</protein>
<name>A0A8X7YE93_POPTO</name>
<organism evidence="3 4">
    <name type="scientific">Populus tomentosa</name>
    <name type="common">Chinese white poplar</name>
    <dbReference type="NCBI Taxonomy" id="118781"/>
    <lineage>
        <taxon>Eukaryota</taxon>
        <taxon>Viridiplantae</taxon>
        <taxon>Streptophyta</taxon>
        <taxon>Embryophyta</taxon>
        <taxon>Tracheophyta</taxon>
        <taxon>Spermatophyta</taxon>
        <taxon>Magnoliopsida</taxon>
        <taxon>eudicotyledons</taxon>
        <taxon>Gunneridae</taxon>
        <taxon>Pentapetalae</taxon>
        <taxon>rosids</taxon>
        <taxon>fabids</taxon>
        <taxon>Malpighiales</taxon>
        <taxon>Salicaceae</taxon>
        <taxon>Saliceae</taxon>
        <taxon>Populus</taxon>
    </lineage>
</organism>
<keyword evidence="4" id="KW-1185">Reference proteome</keyword>
<feature type="coiled-coil region" evidence="1">
    <location>
        <begin position="291"/>
        <end position="321"/>
    </location>
</feature>
<gene>
    <name evidence="3" type="ORF">POTOM_049594</name>
</gene>
<evidence type="ECO:0000313" key="3">
    <source>
        <dbReference type="EMBL" id="KAG6747212.1"/>
    </source>
</evidence>
<feature type="region of interest" description="Disordered" evidence="2">
    <location>
        <begin position="1"/>
        <end position="25"/>
    </location>
</feature>
<feature type="region of interest" description="Disordered" evidence="2">
    <location>
        <begin position="39"/>
        <end position="65"/>
    </location>
</feature>
<evidence type="ECO:0000313" key="4">
    <source>
        <dbReference type="Proteomes" id="UP000886885"/>
    </source>
</evidence>
<accession>A0A8X7YE93</accession>
<dbReference type="AlphaFoldDB" id="A0A8X7YE93"/>
<sequence length="357" mass="41399">MADKDQTTNNLTQSPLTSNLEAQTTKNIIDQIDELINKEEDTLESKTDDSEERSPTSQLSPCNAIRKGKQDTVKIVARSGQHERHNLEGISPKIGSAQEISDQLYGRFKSLALSTQHQTNNLQVRKKIVFSKKYGDLYGPEEEEDTGVKRLAELETFEGEELILTGYCGDIEEERNQRKMILRKKDFSMKIGRPLKKSRFEVVKLATELSHMLVNLMFSSPKINFVDALFPVFFSSLKYQYKDDNSKVIHRILVLMGFSDEEGKKLKKVDTLEEYSDTDQNDEFCGSELGERLFERSLKELNEREKQLKKMASRIDELKAEYRCILGPEHQNTYEMMKLKINEWWNQELESEEDEDQ</sequence>
<feature type="compositionally biased region" description="Polar residues" evidence="2">
    <location>
        <begin position="7"/>
        <end position="25"/>
    </location>
</feature>
<dbReference type="Proteomes" id="UP000886885">
    <property type="component" value="Chromosome 15A"/>
</dbReference>
<proteinExistence type="predicted"/>
<evidence type="ECO:0000256" key="2">
    <source>
        <dbReference type="SAM" id="MobiDB-lite"/>
    </source>
</evidence>
<evidence type="ECO:0000256" key="1">
    <source>
        <dbReference type="SAM" id="Coils"/>
    </source>
</evidence>
<feature type="compositionally biased region" description="Basic and acidic residues" evidence="2">
    <location>
        <begin position="39"/>
        <end position="54"/>
    </location>
</feature>
<dbReference type="EMBL" id="JAAWWB010000029">
    <property type="protein sequence ID" value="KAG6747212.1"/>
    <property type="molecule type" value="Genomic_DNA"/>
</dbReference>
<comment type="caution">
    <text evidence="3">The sequence shown here is derived from an EMBL/GenBank/DDBJ whole genome shotgun (WGS) entry which is preliminary data.</text>
</comment>